<dbReference type="RefSeq" id="WP_140019667.1">
    <property type="nucleotide sequence ID" value="NZ_JACIEX010000002.1"/>
</dbReference>
<dbReference type="OrthoDB" id="9960768at2"/>
<protein>
    <submittedName>
        <fullName evidence="3">Uncharacterized protein</fullName>
    </submittedName>
</protein>
<proteinExistence type="predicted"/>
<evidence type="ECO:0000313" key="4">
    <source>
        <dbReference type="Proteomes" id="UP000313390"/>
    </source>
</evidence>
<organism evidence="3 4">
    <name type="scientific">Brucella pecoris</name>
    <dbReference type="NCBI Taxonomy" id="867683"/>
    <lineage>
        <taxon>Bacteria</taxon>
        <taxon>Pseudomonadati</taxon>
        <taxon>Pseudomonadota</taxon>
        <taxon>Alphaproteobacteria</taxon>
        <taxon>Hyphomicrobiales</taxon>
        <taxon>Brucellaceae</taxon>
        <taxon>Brucella/Ochrobactrum group</taxon>
        <taxon>Brucella</taxon>
    </lineage>
</organism>
<sequence>MDEIGHVGNSSVFTYVYFLFYFCSKVNTCSGAAFILGFTNSEYTTAGMSPGKPTAGGRVRTPSFETPPAAAPQDEVRGAPVIMSRVHTEKLKGRSEKVVKRAVVLSRIDQPLVHVNTNGWSARFDQIKTEPTLPFETPPAAAPQDEVCCNENRC</sequence>
<dbReference type="Proteomes" id="UP000313390">
    <property type="component" value="Unassembled WGS sequence"/>
</dbReference>
<reference evidence="2 5" key="3">
    <citation type="submission" date="2020-08" db="EMBL/GenBank/DDBJ databases">
        <title>Genomic Encyclopedia of Type Strains, Phase IV (KMG-IV): sequencing the most valuable type-strain genomes for metagenomic binning, comparative biology and taxonomic classification.</title>
        <authorList>
            <person name="Goeker M."/>
        </authorList>
    </citation>
    <scope>NUCLEOTIDE SEQUENCE [LARGE SCALE GENOMIC DNA]</scope>
    <source>
        <strain evidence="2 5">DSM 23868</strain>
    </source>
</reference>
<gene>
    <name evidence="3" type="ORF">FIB18_04765</name>
    <name evidence="2" type="ORF">GGQ79_001211</name>
</gene>
<accession>A0A5C5CU33</accession>
<comment type="caution">
    <text evidence="3">The sequence shown here is derived from an EMBL/GenBank/DDBJ whole genome shotgun (WGS) entry which is preliminary data.</text>
</comment>
<dbReference type="Proteomes" id="UP000553980">
    <property type="component" value="Unassembled WGS sequence"/>
</dbReference>
<evidence type="ECO:0000313" key="3">
    <source>
        <dbReference type="EMBL" id="TNV14541.1"/>
    </source>
</evidence>
<reference evidence="3" key="2">
    <citation type="submission" date="2019-06" db="EMBL/GenBank/DDBJ databases">
        <authorList>
            <person name="Hu M."/>
        </authorList>
    </citation>
    <scope>NUCLEOTIDE SEQUENCE</scope>
    <source>
        <strain evidence="3">08RB2639</strain>
    </source>
</reference>
<feature type="region of interest" description="Disordered" evidence="1">
    <location>
        <begin position="49"/>
        <end position="72"/>
    </location>
</feature>
<name>A0A5C5CU33_9HYPH</name>
<dbReference type="EMBL" id="VEWK01000002">
    <property type="protein sequence ID" value="TNV14541.1"/>
    <property type="molecule type" value="Genomic_DNA"/>
</dbReference>
<evidence type="ECO:0000313" key="2">
    <source>
        <dbReference type="EMBL" id="MBB4092726.1"/>
    </source>
</evidence>
<evidence type="ECO:0000256" key="1">
    <source>
        <dbReference type="SAM" id="MobiDB-lite"/>
    </source>
</evidence>
<evidence type="ECO:0000313" key="5">
    <source>
        <dbReference type="Proteomes" id="UP000553980"/>
    </source>
</evidence>
<keyword evidence="5" id="KW-1185">Reference proteome</keyword>
<dbReference type="AlphaFoldDB" id="A0A5C5CU33"/>
<dbReference type="EMBL" id="JACIEX010000002">
    <property type="protein sequence ID" value="MBB4092726.1"/>
    <property type="molecule type" value="Genomic_DNA"/>
</dbReference>
<reference evidence="3 4" key="1">
    <citation type="journal article" date="2011" name="Int. J. Syst. Evol. Microbiol.">
        <title>Ochrobactrum pecoris sp. nov., isolated from farm animals.</title>
        <authorList>
            <person name="Kampfer P."/>
            <person name="Huber B."/>
            <person name="Busse H.J."/>
            <person name="Scholz H.C."/>
            <person name="Tomaso H."/>
            <person name="Hotzel H."/>
            <person name="Melzer F."/>
        </authorList>
    </citation>
    <scope>NUCLEOTIDE SEQUENCE [LARGE SCALE GENOMIC DNA]</scope>
    <source>
        <strain evidence="3 4">08RB2639</strain>
    </source>
</reference>